<evidence type="ECO:0000256" key="8">
    <source>
        <dbReference type="ARBA" id="ARBA00049047"/>
    </source>
</evidence>
<evidence type="ECO:0000256" key="2">
    <source>
        <dbReference type="ARBA" id="ARBA00004733"/>
    </source>
</evidence>
<dbReference type="GO" id="GO:0005829">
    <property type="term" value="C:cytosol"/>
    <property type="evidence" value="ECO:0007669"/>
    <property type="project" value="TreeGrafter"/>
</dbReference>
<dbReference type="InterPro" id="IPR002028">
    <property type="entry name" value="Trp_synthase_suA"/>
</dbReference>
<dbReference type="CDD" id="cd04724">
    <property type="entry name" value="Tryptophan_synthase_alpha"/>
    <property type="match status" value="1"/>
</dbReference>
<dbReference type="FunFam" id="3.20.20.70:FF:000037">
    <property type="entry name" value="Tryptophan synthase alpha chain"/>
    <property type="match status" value="1"/>
</dbReference>
<dbReference type="HAMAP" id="MF_00131">
    <property type="entry name" value="Trp_synth_alpha"/>
    <property type="match status" value="1"/>
</dbReference>
<organism evidence="11 12">
    <name type="scientific">Corallococcus macrosporus DSM 14697</name>
    <dbReference type="NCBI Taxonomy" id="1189310"/>
    <lineage>
        <taxon>Bacteria</taxon>
        <taxon>Pseudomonadati</taxon>
        <taxon>Myxococcota</taxon>
        <taxon>Myxococcia</taxon>
        <taxon>Myxococcales</taxon>
        <taxon>Cystobacterineae</taxon>
        <taxon>Myxococcaceae</taxon>
        <taxon>Corallococcus</taxon>
    </lineage>
</organism>
<dbReference type="EMBL" id="CP022203">
    <property type="protein sequence ID" value="ATB50196.1"/>
    <property type="molecule type" value="Genomic_DNA"/>
</dbReference>
<protein>
    <recommendedName>
        <fullName evidence="9">Tryptophan synthase alpha chain</fullName>
        <ecNumber evidence="9">4.2.1.20</ecNumber>
    </recommendedName>
</protein>
<proteinExistence type="inferred from homology"/>
<dbReference type="InterPro" id="IPR018204">
    <property type="entry name" value="Trp_synthase_alpha_AS"/>
</dbReference>
<feature type="active site" description="Proton acceptor" evidence="9">
    <location>
        <position position="50"/>
    </location>
</feature>
<evidence type="ECO:0000256" key="9">
    <source>
        <dbReference type="HAMAP-Rule" id="MF_00131"/>
    </source>
</evidence>
<dbReference type="SUPFAM" id="SSF51366">
    <property type="entry name" value="Ribulose-phoshate binding barrel"/>
    <property type="match status" value="1"/>
</dbReference>
<name>A0A250K4E2_9BACT</name>
<dbReference type="Pfam" id="PF00290">
    <property type="entry name" value="Trp_syntA"/>
    <property type="match status" value="1"/>
</dbReference>
<gene>
    <name evidence="9" type="primary">trpA</name>
    <name evidence="11" type="ORF">MYMAC_005851</name>
</gene>
<evidence type="ECO:0000313" key="11">
    <source>
        <dbReference type="EMBL" id="ATB50196.1"/>
    </source>
</evidence>
<comment type="pathway">
    <text evidence="2 9">Amino-acid biosynthesis; L-tryptophan biosynthesis; L-tryptophan from chorismate: step 5/5.</text>
</comment>
<evidence type="ECO:0000256" key="5">
    <source>
        <dbReference type="ARBA" id="ARBA00022822"/>
    </source>
</evidence>
<evidence type="ECO:0000256" key="3">
    <source>
        <dbReference type="ARBA" id="ARBA00011270"/>
    </source>
</evidence>
<evidence type="ECO:0000256" key="10">
    <source>
        <dbReference type="RuleBase" id="RU003662"/>
    </source>
</evidence>
<comment type="catalytic activity">
    <reaction evidence="8 9">
        <text>(1S,2R)-1-C-(indol-3-yl)glycerol 3-phosphate + L-serine = D-glyceraldehyde 3-phosphate + L-tryptophan + H2O</text>
        <dbReference type="Rhea" id="RHEA:10532"/>
        <dbReference type="ChEBI" id="CHEBI:15377"/>
        <dbReference type="ChEBI" id="CHEBI:33384"/>
        <dbReference type="ChEBI" id="CHEBI:57912"/>
        <dbReference type="ChEBI" id="CHEBI:58866"/>
        <dbReference type="ChEBI" id="CHEBI:59776"/>
        <dbReference type="EC" id="4.2.1.20"/>
    </reaction>
</comment>
<evidence type="ECO:0000256" key="1">
    <source>
        <dbReference type="ARBA" id="ARBA00003365"/>
    </source>
</evidence>
<comment type="subunit">
    <text evidence="3 9">Tetramer of two alpha and two beta chains.</text>
</comment>
<dbReference type="Proteomes" id="UP000217343">
    <property type="component" value="Chromosome"/>
</dbReference>
<dbReference type="PANTHER" id="PTHR43406">
    <property type="entry name" value="TRYPTOPHAN SYNTHASE, ALPHA CHAIN"/>
    <property type="match status" value="1"/>
</dbReference>
<reference evidence="11 12" key="1">
    <citation type="submission" date="2017-06" db="EMBL/GenBank/DDBJ databases">
        <title>Sequencing and comparative analysis of myxobacterial genomes.</title>
        <authorList>
            <person name="Rupp O."/>
            <person name="Goesmann A."/>
            <person name="Sogaard-Andersen L."/>
        </authorList>
    </citation>
    <scope>NUCLEOTIDE SEQUENCE [LARGE SCALE GENOMIC DNA]</scope>
    <source>
        <strain evidence="11 12">DSM 14697</strain>
    </source>
</reference>
<dbReference type="InterPro" id="IPR011060">
    <property type="entry name" value="RibuloseP-bd_barrel"/>
</dbReference>
<evidence type="ECO:0000256" key="6">
    <source>
        <dbReference type="ARBA" id="ARBA00023141"/>
    </source>
</evidence>
<accession>A0A250K4E2</accession>
<dbReference type="Gene3D" id="3.20.20.70">
    <property type="entry name" value="Aldolase class I"/>
    <property type="match status" value="1"/>
</dbReference>
<comment type="similarity">
    <text evidence="9 10">Belongs to the TrpA family.</text>
</comment>
<dbReference type="GO" id="GO:0004834">
    <property type="term" value="F:tryptophan synthase activity"/>
    <property type="evidence" value="ECO:0007669"/>
    <property type="project" value="UniProtKB-UniRule"/>
</dbReference>
<dbReference type="EC" id="4.2.1.20" evidence="9"/>
<evidence type="ECO:0000256" key="4">
    <source>
        <dbReference type="ARBA" id="ARBA00022605"/>
    </source>
</evidence>
<dbReference type="InterPro" id="IPR013785">
    <property type="entry name" value="Aldolase_TIM"/>
</dbReference>
<dbReference type="KEGG" id="mmas:MYMAC_005851"/>
<feature type="active site" description="Proton acceptor" evidence="9">
    <location>
        <position position="61"/>
    </location>
</feature>
<evidence type="ECO:0000256" key="7">
    <source>
        <dbReference type="ARBA" id="ARBA00023239"/>
    </source>
</evidence>
<keyword evidence="4 9" id="KW-0028">Amino-acid biosynthesis</keyword>
<sequence>MSGEIAQAFARAKARGEGVLVAYAMAGDPDLPRSVDVFAALVEGGADILELGVAFSDPIADGPVIQGAAERALKAGSTLKRVLDEVVPAVRQRCPQTPLVIMTYVNVIMAMGEARYAKLARERGVSGTILPDLPPEESAALRATFDAEGMDLIPLCAPTTPPARAQAIAKDGRGFVYCVSVSGVTGMRAELPPDLSQRLDLVRKAASVPIVAGFGISTEEQARTLSAHADGVVVGSALVRAAHTEGPAAAKALCADIKRGLRR</sequence>
<dbReference type="PROSITE" id="PS00167">
    <property type="entry name" value="TRP_SYNTHASE_ALPHA"/>
    <property type="match status" value="1"/>
</dbReference>
<comment type="function">
    <text evidence="1 9">The alpha subunit is responsible for the aldol cleavage of indoleglycerol phosphate to indole and glyceraldehyde 3-phosphate.</text>
</comment>
<dbReference type="NCBIfam" id="TIGR00262">
    <property type="entry name" value="trpA"/>
    <property type="match status" value="1"/>
</dbReference>
<dbReference type="AlphaFoldDB" id="A0A250K4E2"/>
<keyword evidence="5 9" id="KW-0822">Tryptophan biosynthesis</keyword>
<keyword evidence="6 9" id="KW-0057">Aromatic amino acid biosynthesis</keyword>
<evidence type="ECO:0000313" key="12">
    <source>
        <dbReference type="Proteomes" id="UP000217343"/>
    </source>
</evidence>
<dbReference type="OrthoDB" id="9804578at2"/>
<dbReference type="RefSeq" id="WP_095960489.1">
    <property type="nucleotide sequence ID" value="NZ_CP022203.1"/>
</dbReference>
<keyword evidence="12" id="KW-1185">Reference proteome</keyword>
<keyword evidence="7 9" id="KW-0456">Lyase</keyword>
<dbReference type="PANTHER" id="PTHR43406:SF1">
    <property type="entry name" value="TRYPTOPHAN SYNTHASE ALPHA CHAIN, CHLOROPLASTIC"/>
    <property type="match status" value="1"/>
</dbReference>
<dbReference type="UniPathway" id="UPA00035">
    <property type="reaction ID" value="UER00044"/>
</dbReference>